<feature type="domain" description="Competence protein CoiA nuclease-like" evidence="1">
    <location>
        <begin position="69"/>
        <end position="219"/>
    </location>
</feature>
<keyword evidence="4" id="KW-1185">Reference proteome</keyword>
<dbReference type="PIRSF" id="PIRSF007487">
    <property type="entry name" value="Competence-induced_CoiA_bac"/>
    <property type="match status" value="1"/>
</dbReference>
<evidence type="ECO:0000259" key="1">
    <source>
        <dbReference type="Pfam" id="PF06054"/>
    </source>
</evidence>
<name>A0ABW0REX1_9BACL</name>
<dbReference type="Pfam" id="PF25164">
    <property type="entry name" value="CoiA_N"/>
    <property type="match status" value="1"/>
</dbReference>
<dbReference type="InterPro" id="IPR057253">
    <property type="entry name" value="CoiA-like_N"/>
</dbReference>
<feature type="domain" description="Competence protein CoiA-like N-terminal" evidence="2">
    <location>
        <begin position="17"/>
        <end position="63"/>
    </location>
</feature>
<organism evidence="3 4">
    <name type="scientific">Ureibacillus suwonensis</name>
    <dbReference type="NCBI Taxonomy" id="313007"/>
    <lineage>
        <taxon>Bacteria</taxon>
        <taxon>Bacillati</taxon>
        <taxon>Bacillota</taxon>
        <taxon>Bacilli</taxon>
        <taxon>Bacillales</taxon>
        <taxon>Caryophanaceae</taxon>
        <taxon>Ureibacillus</taxon>
    </lineage>
</organism>
<evidence type="ECO:0000313" key="3">
    <source>
        <dbReference type="EMBL" id="MFC5543198.1"/>
    </source>
</evidence>
<dbReference type="InterPro" id="IPR010330">
    <property type="entry name" value="CoiA_nuc"/>
</dbReference>
<reference evidence="4" key="1">
    <citation type="journal article" date="2019" name="Int. J. Syst. Evol. Microbiol.">
        <title>The Global Catalogue of Microorganisms (GCM) 10K type strain sequencing project: providing services to taxonomists for standard genome sequencing and annotation.</title>
        <authorList>
            <consortium name="The Broad Institute Genomics Platform"/>
            <consortium name="The Broad Institute Genome Sequencing Center for Infectious Disease"/>
            <person name="Wu L."/>
            <person name="Ma J."/>
        </authorList>
    </citation>
    <scope>NUCLEOTIDE SEQUENCE [LARGE SCALE GENOMIC DNA]</scope>
    <source>
        <strain evidence="4">CCUG 56331</strain>
    </source>
</reference>
<comment type="caution">
    <text evidence="3">The sequence shown here is derived from an EMBL/GenBank/DDBJ whole genome shotgun (WGS) entry which is preliminary data.</text>
</comment>
<dbReference type="RefSeq" id="WP_390310597.1">
    <property type="nucleotide sequence ID" value="NZ_JBHSNQ010000191.1"/>
</dbReference>
<evidence type="ECO:0000259" key="2">
    <source>
        <dbReference type="Pfam" id="PF25164"/>
    </source>
</evidence>
<dbReference type="Proteomes" id="UP001595978">
    <property type="component" value="Unassembled WGS sequence"/>
</dbReference>
<gene>
    <name evidence="3" type="ORF">ACFPOH_15925</name>
</gene>
<proteinExistence type="predicted"/>
<dbReference type="InterPro" id="IPR021176">
    <property type="entry name" value="Competence-induced_CoiA"/>
</dbReference>
<protein>
    <submittedName>
        <fullName evidence="3">Competence protein CoiA</fullName>
    </submittedName>
</protein>
<evidence type="ECO:0000313" key="4">
    <source>
        <dbReference type="Proteomes" id="UP001595978"/>
    </source>
</evidence>
<sequence>MLVACTENKEPFVIHSKISHATLRRIKEEKNFFCPQCGEMVQLKIGNIKIPHFAHYSKSRCESHFSEGETVEHLSGKQQLFELFKSLQLHAELEPYLKELKQRPDLLIFKNGSAYAIEFQCSPINENRFFERNRGYLQKRIAPIWIPLTPGQKIKETPLQKINLSHQLQLFIAHAQKPKYLMTYDPANKQFVYLSNLIHFKGISFFGKVSRLPLFKQHFPFYIPKPLTKDEFSFVFKAYHHFIKQFLKSRVLVSRKGVNDLFLRSVYELRLNPGQLPTFLGVPISGNEALQACAVEWQTELLYFIRLNGIKIHAVNEQMIKDFFQWSGRADTDGAVQTVFQYVELLNELAIEDEKCPVEERQLEEVLYSQFLATTGKY</sequence>
<dbReference type="EMBL" id="JBHSNQ010000191">
    <property type="protein sequence ID" value="MFC5543198.1"/>
    <property type="molecule type" value="Genomic_DNA"/>
</dbReference>
<dbReference type="Pfam" id="PF06054">
    <property type="entry name" value="CoiA_nuc"/>
    <property type="match status" value="1"/>
</dbReference>
<accession>A0ABW0REX1</accession>